<evidence type="ECO:0000313" key="2">
    <source>
        <dbReference type="Proteomes" id="UP001642360"/>
    </source>
</evidence>
<protein>
    <submittedName>
        <fullName evidence="1">Uncharacterized protein</fullName>
    </submittedName>
</protein>
<dbReference type="AlphaFoldDB" id="A0ABC8QM32"/>
<evidence type="ECO:0000313" key="1">
    <source>
        <dbReference type="EMBL" id="CAK9133666.1"/>
    </source>
</evidence>
<reference evidence="1 2" key="1">
    <citation type="submission" date="2024-02" db="EMBL/GenBank/DDBJ databases">
        <authorList>
            <person name="Vignale AGUSTIN F."/>
            <person name="Sosa J E."/>
            <person name="Modenutti C."/>
        </authorList>
    </citation>
    <scope>NUCLEOTIDE SEQUENCE [LARGE SCALE GENOMIC DNA]</scope>
</reference>
<dbReference type="EMBL" id="CAUOFW020000114">
    <property type="protein sequence ID" value="CAK9133666.1"/>
    <property type="molecule type" value="Genomic_DNA"/>
</dbReference>
<organism evidence="1 2">
    <name type="scientific">Ilex paraguariensis</name>
    <name type="common">yerba mate</name>
    <dbReference type="NCBI Taxonomy" id="185542"/>
    <lineage>
        <taxon>Eukaryota</taxon>
        <taxon>Viridiplantae</taxon>
        <taxon>Streptophyta</taxon>
        <taxon>Embryophyta</taxon>
        <taxon>Tracheophyta</taxon>
        <taxon>Spermatophyta</taxon>
        <taxon>Magnoliopsida</taxon>
        <taxon>eudicotyledons</taxon>
        <taxon>Gunneridae</taxon>
        <taxon>Pentapetalae</taxon>
        <taxon>asterids</taxon>
        <taxon>campanulids</taxon>
        <taxon>Aquifoliales</taxon>
        <taxon>Aquifoliaceae</taxon>
        <taxon>Ilex</taxon>
    </lineage>
</organism>
<keyword evidence="2" id="KW-1185">Reference proteome</keyword>
<proteinExistence type="predicted"/>
<dbReference type="Proteomes" id="UP001642360">
    <property type="component" value="Unassembled WGS sequence"/>
</dbReference>
<sequence>MCSEYDIIDDQLYETFVDKDVEFVGLNKEIGKGVNKGKGVNSDRGTTMDVNNDFYGEDYDTEELLSLSGSSSDDEEGGKCKRQRVKYPQYNAKFDMVDPQFKLGVLFKIDVKFRVAIR</sequence>
<comment type="caution">
    <text evidence="1">The sequence shown here is derived from an EMBL/GenBank/DDBJ whole genome shotgun (WGS) entry which is preliminary data.</text>
</comment>
<gene>
    <name evidence="1" type="ORF">ILEXP_LOCUS584</name>
</gene>
<name>A0ABC8QM32_9AQUA</name>
<accession>A0ABC8QM32</accession>